<dbReference type="AlphaFoldDB" id="A0A1F2PAF5"/>
<feature type="domain" description="PEF-CTERM protein sorting" evidence="2">
    <location>
        <begin position="154"/>
        <end position="178"/>
    </location>
</feature>
<keyword evidence="1" id="KW-0472">Membrane</keyword>
<keyword evidence="1" id="KW-0812">Transmembrane</keyword>
<proteinExistence type="predicted"/>
<feature type="transmembrane region" description="Helical" evidence="1">
    <location>
        <begin position="157"/>
        <end position="174"/>
    </location>
</feature>
<name>A0A1F2PAF5_9EURY</name>
<dbReference type="PATRIC" id="fig|1838285.3.peg.881"/>
<gene>
    <name evidence="3" type="ORF">SCAL_000873</name>
</gene>
<evidence type="ECO:0000313" key="4">
    <source>
        <dbReference type="Proteomes" id="UP000186940"/>
    </source>
</evidence>
<accession>A0A1F2PAF5</accession>
<evidence type="ECO:0000259" key="2">
    <source>
        <dbReference type="Pfam" id="PF26596"/>
    </source>
</evidence>
<keyword evidence="1" id="KW-1133">Transmembrane helix</keyword>
<comment type="caution">
    <text evidence="3">The sequence shown here is derived from an EMBL/GenBank/DDBJ whole genome shotgun (WGS) entry which is preliminary data.</text>
</comment>
<keyword evidence="4" id="KW-1185">Reference proteome</keyword>
<dbReference type="InterPro" id="IPR017474">
    <property type="entry name" value="PEF_CTERM_C"/>
</dbReference>
<evidence type="ECO:0000313" key="3">
    <source>
        <dbReference type="EMBL" id="OFV68233.1"/>
    </source>
</evidence>
<dbReference type="Pfam" id="PF26596">
    <property type="entry name" value="PEF-CTERM_ARCH"/>
    <property type="match status" value="1"/>
</dbReference>
<evidence type="ECO:0000256" key="1">
    <source>
        <dbReference type="SAM" id="Phobius"/>
    </source>
</evidence>
<reference evidence="3" key="1">
    <citation type="submission" date="2016-05" db="EMBL/GenBank/DDBJ databases">
        <title>Microbial consortia oxidize butane by reversing methanogenesis.</title>
        <authorList>
            <person name="Laso-Perez R."/>
            <person name="Richter M."/>
            <person name="Wegener G."/>
            <person name="Musat F."/>
        </authorList>
    </citation>
    <scope>NUCLEOTIDE SEQUENCE [LARGE SCALE GENOMIC DNA]</scope>
    <source>
        <strain evidence="3">BOX2</strain>
    </source>
</reference>
<protein>
    <submittedName>
        <fullName evidence="3">Membrane protein</fullName>
    </submittedName>
</protein>
<dbReference type="EMBL" id="LYOS01000002">
    <property type="protein sequence ID" value="OFV68233.1"/>
    <property type="molecule type" value="Genomic_DNA"/>
</dbReference>
<dbReference type="Proteomes" id="UP000186940">
    <property type="component" value="Unassembled WGS sequence"/>
</dbReference>
<organism evidence="3 4">
    <name type="scientific">Candidatus Syntropharchaeum caldarium</name>
    <dbReference type="NCBI Taxonomy" id="1838285"/>
    <lineage>
        <taxon>Archaea</taxon>
        <taxon>Methanobacteriati</taxon>
        <taxon>Methanobacteriota</taxon>
        <taxon>Stenosarchaea group</taxon>
        <taxon>Methanomicrobia</taxon>
        <taxon>Methanosarcinales</taxon>
        <taxon>ANME-2 cluster</taxon>
        <taxon>Candidatus Syntropharchaeum</taxon>
    </lineage>
</organism>
<sequence length="183" mass="19352">MKIEKTTIVFVISIALLTVMAGTAMAMPATVNIADNPIINPLDGTTVTTHTVTVSDIDYGNLGNPQTRYISVITDDPNLQVKITGNDVDTGWTSTTRAGGTYTASGGSDYTFTLYVKGSASADGSHVTVSDNEGTSYDPDASADCASATRPVNIPEFATIALPLAATIGLFIYFDSRRKREEE</sequence>